<dbReference type="Proteomes" id="UP000316612">
    <property type="component" value="Unassembled WGS sequence"/>
</dbReference>
<gene>
    <name evidence="1" type="ORF">AUR04nite_19010</name>
</gene>
<keyword evidence="2" id="KW-1185">Reference proteome</keyword>
<accession>A0A4Y4DM00</accession>
<evidence type="ECO:0000313" key="1">
    <source>
        <dbReference type="EMBL" id="GED06369.1"/>
    </source>
</evidence>
<sequence>MRGGEEPLRRRSSPVNHELAAILIAESASANVDSFAGIGEHKAKTCLRAQPVELAQSARNFMHLDIAFQRLLQNTCCLLSMPGKLPCGFLAQLADSLCDGRKSAAVLCYLIDMLLN</sequence>
<dbReference type="AlphaFoldDB" id="A0A4Y4DM00"/>
<organism evidence="1 2">
    <name type="scientific">Glutamicibacter uratoxydans</name>
    <name type="common">Arthrobacter uratoxydans</name>
    <dbReference type="NCBI Taxonomy" id="43667"/>
    <lineage>
        <taxon>Bacteria</taxon>
        <taxon>Bacillati</taxon>
        <taxon>Actinomycetota</taxon>
        <taxon>Actinomycetes</taxon>
        <taxon>Micrococcales</taxon>
        <taxon>Micrococcaceae</taxon>
        <taxon>Glutamicibacter</taxon>
    </lineage>
</organism>
<reference evidence="1 2" key="1">
    <citation type="submission" date="2019-06" db="EMBL/GenBank/DDBJ databases">
        <title>Whole genome shotgun sequence of Glutamicibacter uratoxydans NBRC 15515.</title>
        <authorList>
            <person name="Hosoyama A."/>
            <person name="Uohara A."/>
            <person name="Ohji S."/>
            <person name="Ichikawa N."/>
        </authorList>
    </citation>
    <scope>NUCLEOTIDE SEQUENCE [LARGE SCALE GENOMIC DNA]</scope>
    <source>
        <strain evidence="1 2">NBRC 15515</strain>
    </source>
</reference>
<evidence type="ECO:0000313" key="2">
    <source>
        <dbReference type="Proteomes" id="UP000316612"/>
    </source>
</evidence>
<comment type="caution">
    <text evidence="1">The sequence shown here is derived from an EMBL/GenBank/DDBJ whole genome shotgun (WGS) entry which is preliminary data.</text>
</comment>
<proteinExistence type="predicted"/>
<protein>
    <submittedName>
        <fullName evidence="1">Uncharacterized protein</fullName>
    </submittedName>
</protein>
<dbReference type="EMBL" id="BJNY01000010">
    <property type="protein sequence ID" value="GED06369.1"/>
    <property type="molecule type" value="Genomic_DNA"/>
</dbReference>
<name>A0A4Y4DM00_GLUUR</name>